<evidence type="ECO:0000256" key="6">
    <source>
        <dbReference type="ARBA" id="ARBA00023163"/>
    </source>
</evidence>
<dbReference type="Gene3D" id="3.40.1550.20">
    <property type="entry name" value="Transcriptional regulator MraZ domain"/>
    <property type="match status" value="1"/>
</dbReference>
<dbReference type="PANTHER" id="PTHR34701">
    <property type="entry name" value="TRANSCRIPTIONAL REGULATOR MRAZ"/>
    <property type="match status" value="1"/>
</dbReference>
<dbReference type="GO" id="GO:0009295">
    <property type="term" value="C:nucleoid"/>
    <property type="evidence" value="ECO:0007669"/>
    <property type="project" value="UniProtKB-SubCell"/>
</dbReference>
<dbReference type="GO" id="GO:2000143">
    <property type="term" value="P:negative regulation of DNA-templated transcription initiation"/>
    <property type="evidence" value="ECO:0007669"/>
    <property type="project" value="TreeGrafter"/>
</dbReference>
<keyword evidence="2 7" id="KW-0963">Cytoplasm</keyword>
<dbReference type="InterPro" id="IPR020603">
    <property type="entry name" value="MraZ_dom"/>
</dbReference>
<evidence type="ECO:0000256" key="1">
    <source>
        <dbReference type="ARBA" id="ARBA00013860"/>
    </source>
</evidence>
<keyword evidence="5 7" id="KW-0238">DNA-binding</keyword>
<evidence type="ECO:0000259" key="8">
    <source>
        <dbReference type="PROSITE" id="PS51740"/>
    </source>
</evidence>
<protein>
    <recommendedName>
        <fullName evidence="1 7">Transcriptional regulator MraZ</fullName>
    </recommendedName>
</protein>
<dbReference type="InterPro" id="IPR003444">
    <property type="entry name" value="MraZ"/>
</dbReference>
<evidence type="ECO:0000256" key="7">
    <source>
        <dbReference type="HAMAP-Rule" id="MF_01008"/>
    </source>
</evidence>
<reference evidence="9 10" key="1">
    <citation type="submission" date="2016-10" db="EMBL/GenBank/DDBJ databases">
        <authorList>
            <person name="de Groot N.N."/>
        </authorList>
    </citation>
    <scope>NUCLEOTIDE SEQUENCE [LARGE SCALE GENOMIC DNA]</scope>
    <source>
        <strain evidence="9 10">DSM 44908</strain>
    </source>
</reference>
<evidence type="ECO:0000256" key="5">
    <source>
        <dbReference type="ARBA" id="ARBA00023125"/>
    </source>
</evidence>
<dbReference type="AlphaFoldDB" id="A0A1I0SG52"/>
<feature type="domain" description="SpoVT-AbrB" evidence="8">
    <location>
        <begin position="5"/>
        <end position="47"/>
    </location>
</feature>
<dbReference type="CDD" id="cd16320">
    <property type="entry name" value="MraZ_N"/>
    <property type="match status" value="1"/>
</dbReference>
<evidence type="ECO:0000313" key="9">
    <source>
        <dbReference type="EMBL" id="SFA38470.1"/>
    </source>
</evidence>
<dbReference type="Pfam" id="PF02381">
    <property type="entry name" value="MraZ"/>
    <property type="match status" value="2"/>
</dbReference>
<dbReference type="InterPro" id="IPR037914">
    <property type="entry name" value="SpoVT-AbrB_sf"/>
</dbReference>
<dbReference type="InterPro" id="IPR007159">
    <property type="entry name" value="SpoVT-AbrB_dom"/>
</dbReference>
<comment type="subcellular location">
    <subcellularLocation>
        <location evidence="7">Cytoplasm</location>
        <location evidence="7">Nucleoid</location>
    </subcellularLocation>
</comment>
<organism evidence="9 10">
    <name type="scientific">Rhodococcoides kroppenstedtii</name>
    <dbReference type="NCBI Taxonomy" id="293050"/>
    <lineage>
        <taxon>Bacteria</taxon>
        <taxon>Bacillati</taxon>
        <taxon>Actinomycetota</taxon>
        <taxon>Actinomycetes</taxon>
        <taxon>Mycobacteriales</taxon>
        <taxon>Nocardiaceae</taxon>
        <taxon>Rhodococcoides</taxon>
    </lineage>
</organism>
<proteinExistence type="inferred from homology"/>
<dbReference type="NCBIfam" id="TIGR00242">
    <property type="entry name" value="division/cell wall cluster transcriptional repressor MraZ"/>
    <property type="match status" value="1"/>
</dbReference>
<evidence type="ECO:0000256" key="3">
    <source>
        <dbReference type="ARBA" id="ARBA00022737"/>
    </source>
</evidence>
<keyword evidence="4 7" id="KW-0805">Transcription regulation</keyword>
<dbReference type="GO" id="GO:0005737">
    <property type="term" value="C:cytoplasm"/>
    <property type="evidence" value="ECO:0007669"/>
    <property type="project" value="UniProtKB-UniRule"/>
</dbReference>
<dbReference type="PANTHER" id="PTHR34701:SF1">
    <property type="entry name" value="TRANSCRIPTIONAL REGULATOR MRAZ"/>
    <property type="match status" value="1"/>
</dbReference>
<name>A0A1I0SG52_9NOCA</name>
<feature type="domain" description="SpoVT-AbrB" evidence="8">
    <location>
        <begin position="76"/>
        <end position="119"/>
    </location>
</feature>
<dbReference type="InterPro" id="IPR035642">
    <property type="entry name" value="MraZ_N"/>
</dbReference>
<dbReference type="EMBL" id="FOJN01000001">
    <property type="protein sequence ID" value="SFA38470.1"/>
    <property type="molecule type" value="Genomic_DNA"/>
</dbReference>
<dbReference type="Proteomes" id="UP000182054">
    <property type="component" value="Unassembled WGS sequence"/>
</dbReference>
<keyword evidence="3" id="KW-0677">Repeat</keyword>
<comment type="similarity">
    <text evidence="7">Belongs to the MraZ family.</text>
</comment>
<dbReference type="GO" id="GO:0000976">
    <property type="term" value="F:transcription cis-regulatory region binding"/>
    <property type="evidence" value="ECO:0007669"/>
    <property type="project" value="TreeGrafter"/>
</dbReference>
<evidence type="ECO:0000313" key="10">
    <source>
        <dbReference type="Proteomes" id="UP000182054"/>
    </source>
</evidence>
<dbReference type="RefSeq" id="WP_068366387.1">
    <property type="nucleotide sequence ID" value="NZ_FOJN01000001.1"/>
</dbReference>
<dbReference type="OrthoDB" id="9807753at2"/>
<sequence length="143" mass="15965">MFLGTYTPKLDDKFRLTLPAKFRDELAGGVMVSKGQDHSLAIYPRAVFAERAERLAAASRSNPRARAYIRNLAAGTDEQHPDGQGRITIGPAHREYANLSKDCVVIGSMDYLELWDAASWDAYSREHEEDFSQAVDESLEGML</sequence>
<dbReference type="PROSITE" id="PS51740">
    <property type="entry name" value="SPOVT_ABRB"/>
    <property type="match status" value="2"/>
</dbReference>
<accession>A0A1I0SG52</accession>
<dbReference type="GeneID" id="85484203"/>
<keyword evidence="6 7" id="KW-0804">Transcription</keyword>
<evidence type="ECO:0000256" key="2">
    <source>
        <dbReference type="ARBA" id="ARBA00022490"/>
    </source>
</evidence>
<gene>
    <name evidence="7" type="primary">mraZ</name>
    <name evidence="9" type="ORF">SAMN05444374_101137</name>
</gene>
<dbReference type="GO" id="GO:0003700">
    <property type="term" value="F:DNA-binding transcription factor activity"/>
    <property type="evidence" value="ECO:0007669"/>
    <property type="project" value="UniProtKB-UniRule"/>
</dbReference>
<comment type="subunit">
    <text evidence="7">Forms oligomers.</text>
</comment>
<dbReference type="CDD" id="cd16321">
    <property type="entry name" value="MraZ_C"/>
    <property type="match status" value="1"/>
</dbReference>
<dbReference type="SUPFAM" id="SSF89447">
    <property type="entry name" value="AbrB/MazE/MraZ-like"/>
    <property type="match status" value="1"/>
</dbReference>
<evidence type="ECO:0000256" key="4">
    <source>
        <dbReference type="ARBA" id="ARBA00023015"/>
    </source>
</evidence>
<dbReference type="HAMAP" id="MF_01008">
    <property type="entry name" value="MraZ"/>
    <property type="match status" value="1"/>
</dbReference>
<dbReference type="InterPro" id="IPR038619">
    <property type="entry name" value="MraZ_sf"/>
</dbReference>
<dbReference type="InterPro" id="IPR035644">
    <property type="entry name" value="MraZ_C"/>
</dbReference>